<dbReference type="AlphaFoldDB" id="A0A4Y2PI00"/>
<accession>A0A4Y2PI00</accession>
<comment type="caution">
    <text evidence="1">The sequence shown here is derived from an EMBL/GenBank/DDBJ whole genome shotgun (WGS) entry which is preliminary data.</text>
</comment>
<dbReference type="Proteomes" id="UP000499080">
    <property type="component" value="Unassembled WGS sequence"/>
</dbReference>
<gene>
    <name evidence="1" type="ORF">AVEN_272288_1</name>
</gene>
<evidence type="ECO:0000313" key="2">
    <source>
        <dbReference type="Proteomes" id="UP000499080"/>
    </source>
</evidence>
<reference evidence="1 2" key="1">
    <citation type="journal article" date="2019" name="Sci. Rep.">
        <title>Orb-weaving spider Araneus ventricosus genome elucidates the spidroin gene catalogue.</title>
        <authorList>
            <person name="Kono N."/>
            <person name="Nakamura H."/>
            <person name="Ohtoshi R."/>
            <person name="Moran D.A.P."/>
            <person name="Shinohara A."/>
            <person name="Yoshida Y."/>
            <person name="Fujiwara M."/>
            <person name="Mori M."/>
            <person name="Tomita M."/>
            <person name="Arakawa K."/>
        </authorList>
    </citation>
    <scope>NUCLEOTIDE SEQUENCE [LARGE SCALE GENOMIC DNA]</scope>
</reference>
<keyword evidence="2" id="KW-1185">Reference proteome</keyword>
<sequence>MLDLQIVVVWLWGLQEVAYLESWGVSWVRFSVVLAFIVPQSATVDPVLGLYKNDGLSDQQYKFYKAIKKKLAENSRSGYLLGNLNWEIYNFVRLMSWFETT</sequence>
<dbReference type="EMBL" id="BGPR01011138">
    <property type="protein sequence ID" value="GBN49807.1"/>
    <property type="molecule type" value="Genomic_DNA"/>
</dbReference>
<name>A0A4Y2PI00_ARAVE</name>
<proteinExistence type="predicted"/>
<organism evidence="1 2">
    <name type="scientific">Araneus ventricosus</name>
    <name type="common">Orbweaver spider</name>
    <name type="synonym">Epeira ventricosa</name>
    <dbReference type="NCBI Taxonomy" id="182803"/>
    <lineage>
        <taxon>Eukaryota</taxon>
        <taxon>Metazoa</taxon>
        <taxon>Ecdysozoa</taxon>
        <taxon>Arthropoda</taxon>
        <taxon>Chelicerata</taxon>
        <taxon>Arachnida</taxon>
        <taxon>Araneae</taxon>
        <taxon>Araneomorphae</taxon>
        <taxon>Entelegynae</taxon>
        <taxon>Araneoidea</taxon>
        <taxon>Araneidae</taxon>
        <taxon>Araneus</taxon>
    </lineage>
</organism>
<protein>
    <submittedName>
        <fullName evidence="1">Uncharacterized protein</fullName>
    </submittedName>
</protein>
<evidence type="ECO:0000313" key="1">
    <source>
        <dbReference type="EMBL" id="GBN49807.1"/>
    </source>
</evidence>